<proteinExistence type="predicted"/>
<gene>
    <name evidence="2" type="ORF">A3D03_04350</name>
</gene>
<comment type="caution">
    <text evidence="2">The sequence shown here is derived from an EMBL/GenBank/DDBJ whole genome shotgun (WGS) entry which is preliminary data.</text>
</comment>
<organism evidence="2 3">
    <name type="scientific">Candidatus Gottesmanbacteria bacterium RIFCSPHIGHO2_02_FULL_40_13</name>
    <dbReference type="NCBI Taxonomy" id="1798384"/>
    <lineage>
        <taxon>Bacteria</taxon>
        <taxon>Candidatus Gottesmaniibacteriota</taxon>
    </lineage>
</organism>
<dbReference type="AlphaFoldDB" id="A0A1F6A5F5"/>
<evidence type="ECO:0000256" key="1">
    <source>
        <dbReference type="SAM" id="MobiDB-lite"/>
    </source>
</evidence>
<evidence type="ECO:0000313" key="2">
    <source>
        <dbReference type="EMBL" id="OGG19965.1"/>
    </source>
</evidence>
<dbReference type="EMBL" id="MFJN01000063">
    <property type="protein sequence ID" value="OGG19965.1"/>
    <property type="molecule type" value="Genomic_DNA"/>
</dbReference>
<evidence type="ECO:0000313" key="3">
    <source>
        <dbReference type="Proteomes" id="UP000177092"/>
    </source>
</evidence>
<dbReference type="Proteomes" id="UP000177092">
    <property type="component" value="Unassembled WGS sequence"/>
</dbReference>
<dbReference type="STRING" id="1798384.A3D03_04350"/>
<accession>A0A1F6A5F5</accession>
<sequence>MDYLRRRKSEVSMVSGLAFAVAAGGLGVAQLVYKNDLFSPLRGTEAASLSITAHNNPVVEGQRARFEILVESDSKTSASVSFSVVEDGQPSDLSIPQSPPEETIPNPDFNKSAKSDQGRIINSERTLAYHSSPEIPPAEEAADALAVPLKITGDFSTGYDTPERVVEYTFLNDEQPAEFAALALVRGEEELCMTAEVSLPDGSVILKEDECVQIRPANN</sequence>
<protein>
    <submittedName>
        <fullName evidence="2">Uncharacterized protein</fullName>
    </submittedName>
</protein>
<name>A0A1F6A5F5_9BACT</name>
<reference evidence="2 3" key="1">
    <citation type="journal article" date="2016" name="Nat. Commun.">
        <title>Thousands of microbial genomes shed light on interconnected biogeochemical processes in an aquifer system.</title>
        <authorList>
            <person name="Anantharaman K."/>
            <person name="Brown C.T."/>
            <person name="Hug L.A."/>
            <person name="Sharon I."/>
            <person name="Castelle C.J."/>
            <person name="Probst A.J."/>
            <person name="Thomas B.C."/>
            <person name="Singh A."/>
            <person name="Wilkins M.J."/>
            <person name="Karaoz U."/>
            <person name="Brodie E.L."/>
            <person name="Williams K.H."/>
            <person name="Hubbard S.S."/>
            <person name="Banfield J.F."/>
        </authorList>
    </citation>
    <scope>NUCLEOTIDE SEQUENCE [LARGE SCALE GENOMIC DNA]</scope>
</reference>
<feature type="region of interest" description="Disordered" evidence="1">
    <location>
        <begin position="80"/>
        <end position="117"/>
    </location>
</feature>